<sequence length="329" mass="36908">MNILYAVQGTGNGHISRAIQLYPFLKCYGNVDFFISGSNSDLKTDLPVVGRSKGISLFYKATGGLDYLKIVKSFSLSIFLDAYKLPVKNYDLVINDFDFVTSLACLFRKKKSVQFGHQASFQSSKTPRAKKNNLIGEFVLKHFVKSTHYLGLHFKSYDDAVFNPIIKQEIIDATPTDDGHISVYLPHYAIAYLEPYFLAAPNYHFEVFSAEVTSIRNYKNIIYFPISNSGFTKSMIRSHAVITGGGFETPAEAMYMNKKVLSIPIAKHYEQLSNAAALSELGVKVILHIDQGFNAIFTDWIQNTNPVKLDLTHSTKEIVAQLINQTKNS</sequence>
<dbReference type="EMBL" id="CAEZSP010000097">
    <property type="protein sequence ID" value="CAB4551389.1"/>
    <property type="molecule type" value="Genomic_DNA"/>
</dbReference>
<organism evidence="1">
    <name type="scientific">freshwater metagenome</name>
    <dbReference type="NCBI Taxonomy" id="449393"/>
    <lineage>
        <taxon>unclassified sequences</taxon>
        <taxon>metagenomes</taxon>
        <taxon>ecological metagenomes</taxon>
    </lineage>
</organism>
<dbReference type="Gene3D" id="3.40.50.2000">
    <property type="entry name" value="Glycogen Phosphorylase B"/>
    <property type="match status" value="1"/>
</dbReference>
<dbReference type="Pfam" id="PF13528">
    <property type="entry name" value="Glyco_trans_1_3"/>
    <property type="match status" value="1"/>
</dbReference>
<protein>
    <submittedName>
        <fullName evidence="1">Unannotated protein</fullName>
    </submittedName>
</protein>
<dbReference type="AlphaFoldDB" id="A0A6J6CM31"/>
<evidence type="ECO:0000313" key="1">
    <source>
        <dbReference type="EMBL" id="CAB4551389.1"/>
    </source>
</evidence>
<dbReference type="SUPFAM" id="SSF53756">
    <property type="entry name" value="UDP-Glycosyltransferase/glycogen phosphorylase"/>
    <property type="match status" value="1"/>
</dbReference>
<gene>
    <name evidence="1" type="ORF">UFOPK1440_01167</name>
</gene>
<name>A0A6J6CM31_9ZZZZ</name>
<accession>A0A6J6CM31</accession>
<reference evidence="1" key="1">
    <citation type="submission" date="2020-05" db="EMBL/GenBank/DDBJ databases">
        <authorList>
            <person name="Chiriac C."/>
            <person name="Salcher M."/>
            <person name="Ghai R."/>
            <person name="Kavagutti S V."/>
        </authorList>
    </citation>
    <scope>NUCLEOTIDE SEQUENCE</scope>
</reference>
<proteinExistence type="predicted"/>